<feature type="non-terminal residue" evidence="1">
    <location>
        <position position="1"/>
    </location>
</feature>
<name>A0ACA9NWZ5_9GLOM</name>
<feature type="non-terminal residue" evidence="1">
    <location>
        <position position="137"/>
    </location>
</feature>
<keyword evidence="2" id="KW-1185">Reference proteome</keyword>
<comment type="caution">
    <text evidence="1">The sequence shown here is derived from an EMBL/GenBank/DDBJ whole genome shotgun (WGS) entry which is preliminary data.</text>
</comment>
<gene>
    <name evidence="1" type="ORF">SPELUC_LOCUS9751</name>
</gene>
<dbReference type="Proteomes" id="UP000789366">
    <property type="component" value="Unassembled WGS sequence"/>
</dbReference>
<dbReference type="EMBL" id="CAJVPW010016819">
    <property type="protein sequence ID" value="CAG8672821.1"/>
    <property type="molecule type" value="Genomic_DNA"/>
</dbReference>
<sequence>NAGIIIDLVISLLFLPVTIFGLFACCCEKTSHLLRIYSILYNVFTIIEILDSLVAIFIIIAYRSPVGFSKDDVQLLFINVLIIFLMIYFALVISAYATNRNIKEEIAHSTNNASESNGPSAHKVSEGNVSPTHETPL</sequence>
<proteinExistence type="predicted"/>
<organism evidence="1 2">
    <name type="scientific">Cetraspora pellucida</name>
    <dbReference type="NCBI Taxonomy" id="1433469"/>
    <lineage>
        <taxon>Eukaryota</taxon>
        <taxon>Fungi</taxon>
        <taxon>Fungi incertae sedis</taxon>
        <taxon>Mucoromycota</taxon>
        <taxon>Glomeromycotina</taxon>
        <taxon>Glomeromycetes</taxon>
        <taxon>Diversisporales</taxon>
        <taxon>Gigasporaceae</taxon>
        <taxon>Cetraspora</taxon>
    </lineage>
</organism>
<evidence type="ECO:0000313" key="2">
    <source>
        <dbReference type="Proteomes" id="UP000789366"/>
    </source>
</evidence>
<reference evidence="1" key="1">
    <citation type="submission" date="2021-06" db="EMBL/GenBank/DDBJ databases">
        <authorList>
            <person name="Kallberg Y."/>
            <person name="Tangrot J."/>
            <person name="Rosling A."/>
        </authorList>
    </citation>
    <scope>NUCLEOTIDE SEQUENCE</scope>
    <source>
        <strain evidence="1">28 12/20/2015</strain>
    </source>
</reference>
<protein>
    <submittedName>
        <fullName evidence="1">5352_t:CDS:1</fullName>
    </submittedName>
</protein>
<accession>A0ACA9NWZ5</accession>
<evidence type="ECO:0000313" key="1">
    <source>
        <dbReference type="EMBL" id="CAG8672821.1"/>
    </source>
</evidence>